<gene>
    <name evidence="1" type="ORF">IAC10_08005</name>
</gene>
<name>A0A9D1EZG6_9BACT</name>
<evidence type="ECO:0008006" key="3">
    <source>
        <dbReference type="Google" id="ProtNLM"/>
    </source>
</evidence>
<proteinExistence type="predicted"/>
<reference evidence="1" key="2">
    <citation type="journal article" date="2021" name="PeerJ">
        <title>Extensive microbial diversity within the chicken gut microbiome revealed by metagenomics and culture.</title>
        <authorList>
            <person name="Gilroy R."/>
            <person name="Ravi A."/>
            <person name="Getino M."/>
            <person name="Pursley I."/>
            <person name="Horton D.L."/>
            <person name="Alikhan N.F."/>
            <person name="Baker D."/>
            <person name="Gharbi K."/>
            <person name="Hall N."/>
            <person name="Watson M."/>
            <person name="Adriaenssens E.M."/>
            <person name="Foster-Nyarko E."/>
            <person name="Jarju S."/>
            <person name="Secka A."/>
            <person name="Antonio M."/>
            <person name="Oren A."/>
            <person name="Chaudhuri R.R."/>
            <person name="La Ragione R."/>
            <person name="Hildebrand F."/>
            <person name="Pallen M.J."/>
        </authorList>
    </citation>
    <scope>NUCLEOTIDE SEQUENCE</scope>
    <source>
        <strain evidence="1">6276</strain>
    </source>
</reference>
<evidence type="ECO:0000313" key="2">
    <source>
        <dbReference type="Proteomes" id="UP000823928"/>
    </source>
</evidence>
<dbReference type="AlphaFoldDB" id="A0A9D1EZG6"/>
<protein>
    <recommendedName>
        <fullName evidence="3">DGQHR domain-containing protein</fullName>
    </recommendedName>
</protein>
<comment type="caution">
    <text evidence="1">The sequence shown here is derived from an EMBL/GenBank/DDBJ whole genome shotgun (WGS) entry which is preliminary data.</text>
</comment>
<dbReference type="Proteomes" id="UP000823928">
    <property type="component" value="Unassembled WGS sequence"/>
</dbReference>
<accession>A0A9D1EZG6</accession>
<evidence type="ECO:0000313" key="1">
    <source>
        <dbReference type="EMBL" id="HIS36556.1"/>
    </source>
</evidence>
<dbReference type="Gene3D" id="3.40.50.450">
    <property type="match status" value="1"/>
</dbReference>
<dbReference type="EMBL" id="DVIU01000158">
    <property type="protein sequence ID" value="HIS36556.1"/>
    <property type="molecule type" value="Genomic_DNA"/>
</dbReference>
<sequence length="512" mass="58504">MIILTGIFSESFGGTCTIRGYAKYTDIVDSSYPHPHYQRPEDPQHIEDISKFITSGTNSFSPEVVLAYTAEYDYYAPNANSEVNAIEDIRSGKGFSSNKNGVIFKKQKAVEHGFLYQIKIPDSAEAKPFRRVDGNHRLKAFEKLISKRQVKSSYLIPFCIILFADGTPLKDEKIIFHNINSKAVPIKSEQLLRSVVIVSGNETDFSNNELEDKFGFEYLLARRFLKEKPLVVRKLKSIKWVNENLITIVVDLISFINSANENGSEEGCTQKIETAESIDAFFTAVSKALGHATPISTHELSIASGIFFLLSLFYYWIELTAFDTQKNYEVYKNNFVDWAKKYQVTDVQRDSAENAAINAKCIWTIYDKYLDSTEQTIFLSRCFNEKYNENEHAIRRAIDEVNREKHISLKLVRVDQHTEGATDQISDRVFRGIQCAGLVIADLSSGRPNIPHEIGYAMGLKKDIIIIHNGTDVEAEEHTPSNIRMYEQVRFNGNYQSLYEQIKQKLIDYYKL</sequence>
<reference evidence="1" key="1">
    <citation type="submission" date="2020-10" db="EMBL/GenBank/DDBJ databases">
        <authorList>
            <person name="Gilroy R."/>
        </authorList>
    </citation>
    <scope>NUCLEOTIDE SEQUENCE</scope>
    <source>
        <strain evidence="1">6276</strain>
    </source>
</reference>
<organism evidence="1 2">
    <name type="scientific">Candidatus Scatousia excrementigallinarum</name>
    <dbReference type="NCBI Taxonomy" id="2840935"/>
    <lineage>
        <taxon>Bacteria</taxon>
        <taxon>Candidatus Scatousia</taxon>
    </lineage>
</organism>